<dbReference type="Gene3D" id="3.90.226.10">
    <property type="entry name" value="2-enoyl-CoA Hydratase, Chain A, domain 1"/>
    <property type="match status" value="1"/>
</dbReference>
<gene>
    <name evidence="4" type="ordered locus">BMS_1460</name>
</gene>
<dbReference type="STRING" id="862908.BMS_1460"/>
<dbReference type="InterPro" id="IPR029045">
    <property type="entry name" value="ClpP/crotonase-like_dom_sf"/>
</dbReference>
<protein>
    <submittedName>
        <fullName evidence="4">Membrane protein</fullName>
    </submittedName>
</protein>
<dbReference type="PATRIC" id="fig|862908.3.peg.1390"/>
<evidence type="ECO:0000259" key="2">
    <source>
        <dbReference type="Pfam" id="PF24961"/>
    </source>
</evidence>
<dbReference type="PANTHER" id="PTHR33507:SF4">
    <property type="entry name" value="NODULATION COMPETITIVENESS PROTEIN NFED"/>
    <property type="match status" value="1"/>
</dbReference>
<keyword evidence="1" id="KW-1133">Transmembrane helix</keyword>
<dbReference type="eggNOG" id="COG1030">
    <property type="taxonomic scope" value="Bacteria"/>
</dbReference>
<dbReference type="KEGG" id="bmx:BMS_1460"/>
<dbReference type="Pfam" id="PF24961">
    <property type="entry name" value="NfeD_membrane"/>
    <property type="match status" value="1"/>
</dbReference>
<dbReference type="EMBL" id="FQ312005">
    <property type="protein sequence ID" value="CBW26320.1"/>
    <property type="molecule type" value="Genomic_DNA"/>
</dbReference>
<feature type="domain" description="NfeD integral membrane" evidence="2">
    <location>
        <begin position="248"/>
        <end position="363"/>
    </location>
</feature>
<dbReference type="InterPro" id="IPR056738">
    <property type="entry name" value="NfeD1b_N"/>
</dbReference>
<feature type="transmembrane region" description="Helical" evidence="1">
    <location>
        <begin position="242"/>
        <end position="262"/>
    </location>
</feature>
<reference evidence="4" key="1">
    <citation type="submission" date="2010-07" db="EMBL/GenBank/DDBJ databases">
        <authorList>
            <person name="Aslett M."/>
        </authorList>
    </citation>
    <scope>NUCLEOTIDE SEQUENCE</scope>
    <source>
        <strain evidence="4">SJ</strain>
    </source>
</reference>
<dbReference type="Proteomes" id="UP000008963">
    <property type="component" value="Chromosome"/>
</dbReference>
<keyword evidence="5" id="KW-1185">Reference proteome</keyword>
<sequence>MRIKSMKTYQILLILTISLLTFFKDAKASDIHIEEVLELSINSPITPATFNYIEQGFNRATKQKSDAILIKMNTPGGLVSTTKEILTLIGNSDKPVIIWVSPEGASATSAGAIISSAAHVLLMSDGTNIGAATPIQMSGNIEQSDLRSKSVNDLKALVQSLAQTRGRNATLFGDMIEKASSFEANVAKEKKLIDEILNKKSQLSKVLDQRVIHILGEDRKIVSKNINFTSYEMDLGQKLLNIFANPNTAYILFLIGAALIYLEFQAPGGFIAGSLGAFALLLAAIGFQVLPLNFGAMGLIILAFVLFIIEIYITSYGILSLAGLGSFITGSLFLLRTDDSYIVVSQTLIYSAAGAISFFLLLVGYYLVKDHKNIGQTKFNNQVGEEATILAILSESEDGSNFKYQVKIHGEVWNLESSKKYDIGESVEVLEQTELSLKG</sequence>
<dbReference type="InterPro" id="IPR056739">
    <property type="entry name" value="NfeD_membrane"/>
</dbReference>
<keyword evidence="1" id="KW-0472">Membrane</keyword>
<dbReference type="HOGENOM" id="CLU_024619_1_1_7"/>
<organism evidence="4 5">
    <name type="scientific">Halobacteriovorax marinus (strain ATCC BAA-682 / DSM 15412 / SJ)</name>
    <name type="common">Bacteriovorax marinus</name>
    <dbReference type="NCBI Taxonomy" id="862908"/>
    <lineage>
        <taxon>Bacteria</taxon>
        <taxon>Pseudomonadati</taxon>
        <taxon>Bdellovibrionota</taxon>
        <taxon>Bacteriovoracia</taxon>
        <taxon>Bacteriovoracales</taxon>
        <taxon>Halobacteriovoraceae</taxon>
        <taxon>Halobacteriovorax</taxon>
    </lineage>
</organism>
<dbReference type="PANTHER" id="PTHR33507">
    <property type="entry name" value="INNER MEMBRANE PROTEIN YBBJ"/>
    <property type="match status" value="1"/>
</dbReference>
<name>E1X092_HALMS</name>
<feature type="transmembrane region" description="Helical" evidence="1">
    <location>
        <begin position="269"/>
        <end position="286"/>
    </location>
</feature>
<evidence type="ECO:0000259" key="3">
    <source>
        <dbReference type="Pfam" id="PF25145"/>
    </source>
</evidence>
<feature type="domain" description="NfeD1b N-terminal" evidence="3">
    <location>
        <begin position="39"/>
        <end position="193"/>
    </location>
</feature>
<keyword evidence="1" id="KW-0812">Transmembrane</keyword>
<accession>E1X092</accession>
<dbReference type="Gene3D" id="2.40.50.140">
    <property type="entry name" value="Nucleic acid-binding proteins"/>
    <property type="match status" value="1"/>
</dbReference>
<reference evidence="4" key="2">
    <citation type="journal article" date="2012" name="ISME J.">
        <title>A small predatory core genome in the divergent marine Bacteriovorax marinus SJ and the terrestrial Bdellovibrio bacteriovorus.</title>
        <authorList>
            <person name="Crossman L.C."/>
            <person name="Chen H."/>
            <person name="Cerdeno-Tarraga A.M."/>
            <person name="Brooks K."/>
            <person name="Quail M.A."/>
            <person name="Pineiro S.A."/>
            <person name="Hobley L."/>
            <person name="Sockett R.E."/>
            <person name="Bentley S.D."/>
            <person name="Parkhill J."/>
            <person name="Williams H.N."/>
            <person name="Stine O.C."/>
        </authorList>
    </citation>
    <scope>NUCLEOTIDE SEQUENCE</scope>
    <source>
        <strain evidence="4">SJ</strain>
    </source>
</reference>
<evidence type="ECO:0000313" key="4">
    <source>
        <dbReference type="EMBL" id="CBW26320.1"/>
    </source>
</evidence>
<dbReference type="AlphaFoldDB" id="E1X092"/>
<proteinExistence type="predicted"/>
<dbReference type="InterPro" id="IPR052165">
    <property type="entry name" value="Membrane_assoc_protease"/>
</dbReference>
<evidence type="ECO:0000256" key="1">
    <source>
        <dbReference type="SAM" id="Phobius"/>
    </source>
</evidence>
<dbReference type="InterPro" id="IPR012340">
    <property type="entry name" value="NA-bd_OB-fold"/>
</dbReference>
<feature type="transmembrane region" description="Helical" evidence="1">
    <location>
        <begin position="347"/>
        <end position="368"/>
    </location>
</feature>
<evidence type="ECO:0000313" key="5">
    <source>
        <dbReference type="Proteomes" id="UP000008963"/>
    </source>
</evidence>
<dbReference type="Pfam" id="PF25145">
    <property type="entry name" value="NfeD1b_N"/>
    <property type="match status" value="1"/>
</dbReference>
<dbReference type="SUPFAM" id="SSF52096">
    <property type="entry name" value="ClpP/crotonase"/>
    <property type="match status" value="1"/>
</dbReference>